<keyword evidence="11" id="KW-1185">Reference proteome</keyword>
<dbReference type="InterPro" id="IPR050364">
    <property type="entry name" value="Cytochrome_P450_fung"/>
</dbReference>
<name>A0A7H8QVY8_TALRU</name>
<evidence type="ECO:0000256" key="9">
    <source>
        <dbReference type="RuleBase" id="RU000461"/>
    </source>
</evidence>
<dbReference type="PROSITE" id="PS00086">
    <property type="entry name" value="CYTOCHROME_P450"/>
    <property type="match status" value="1"/>
</dbReference>
<evidence type="ECO:0000256" key="2">
    <source>
        <dbReference type="ARBA" id="ARBA00010617"/>
    </source>
</evidence>
<comment type="similarity">
    <text evidence="2 9">Belongs to the cytochrome P450 family.</text>
</comment>
<dbReference type="CDD" id="cd11065">
    <property type="entry name" value="CYP64-like"/>
    <property type="match status" value="1"/>
</dbReference>
<dbReference type="InterPro" id="IPR017972">
    <property type="entry name" value="Cyt_P450_CS"/>
</dbReference>
<dbReference type="InterPro" id="IPR002401">
    <property type="entry name" value="Cyt_P450_E_grp-I"/>
</dbReference>
<dbReference type="PANTHER" id="PTHR46300:SF7">
    <property type="entry name" value="P450, PUTATIVE (EUROFUNG)-RELATED"/>
    <property type="match status" value="1"/>
</dbReference>
<dbReference type="OrthoDB" id="2789670at2759"/>
<evidence type="ECO:0000313" key="11">
    <source>
        <dbReference type="Proteomes" id="UP000509510"/>
    </source>
</evidence>
<keyword evidence="7 9" id="KW-0503">Monooxygenase</keyword>
<keyword evidence="3 8" id="KW-0349">Heme</keyword>
<organism evidence="10 11">
    <name type="scientific">Talaromyces rugulosus</name>
    <name type="common">Penicillium rugulosum</name>
    <dbReference type="NCBI Taxonomy" id="121627"/>
    <lineage>
        <taxon>Eukaryota</taxon>
        <taxon>Fungi</taxon>
        <taxon>Dikarya</taxon>
        <taxon>Ascomycota</taxon>
        <taxon>Pezizomycotina</taxon>
        <taxon>Eurotiomycetes</taxon>
        <taxon>Eurotiomycetidae</taxon>
        <taxon>Eurotiales</taxon>
        <taxon>Trichocomaceae</taxon>
        <taxon>Talaromyces</taxon>
        <taxon>Talaromyces sect. Islandici</taxon>
    </lineage>
</organism>
<comment type="cofactor">
    <cofactor evidence="1 8">
        <name>heme</name>
        <dbReference type="ChEBI" id="CHEBI:30413"/>
    </cofactor>
</comment>
<dbReference type="GO" id="GO:0005506">
    <property type="term" value="F:iron ion binding"/>
    <property type="evidence" value="ECO:0007669"/>
    <property type="project" value="InterPro"/>
</dbReference>
<gene>
    <name evidence="10" type="ORF">TRUGW13939_04958</name>
</gene>
<dbReference type="GO" id="GO:0004497">
    <property type="term" value="F:monooxygenase activity"/>
    <property type="evidence" value="ECO:0007669"/>
    <property type="project" value="UniProtKB-KW"/>
</dbReference>
<dbReference type="KEGG" id="trg:TRUGW13939_04958"/>
<evidence type="ECO:0000256" key="6">
    <source>
        <dbReference type="ARBA" id="ARBA00023004"/>
    </source>
</evidence>
<dbReference type="PRINTS" id="PR00463">
    <property type="entry name" value="EP450I"/>
</dbReference>
<dbReference type="EMBL" id="CP055900">
    <property type="protein sequence ID" value="QKX57838.1"/>
    <property type="molecule type" value="Genomic_DNA"/>
</dbReference>
<evidence type="ECO:0008006" key="12">
    <source>
        <dbReference type="Google" id="ProtNLM"/>
    </source>
</evidence>
<dbReference type="Pfam" id="PF00067">
    <property type="entry name" value="p450"/>
    <property type="match status" value="1"/>
</dbReference>
<proteinExistence type="inferred from homology"/>
<keyword evidence="5 9" id="KW-0560">Oxidoreductase</keyword>
<evidence type="ECO:0000256" key="5">
    <source>
        <dbReference type="ARBA" id="ARBA00023002"/>
    </source>
</evidence>
<dbReference type="InterPro" id="IPR036396">
    <property type="entry name" value="Cyt_P450_sf"/>
</dbReference>
<keyword evidence="4 8" id="KW-0479">Metal-binding</keyword>
<evidence type="ECO:0000256" key="7">
    <source>
        <dbReference type="ARBA" id="ARBA00023033"/>
    </source>
</evidence>
<dbReference type="InterPro" id="IPR001128">
    <property type="entry name" value="Cyt_P450"/>
</dbReference>
<reference evidence="11" key="1">
    <citation type="submission" date="2020-06" db="EMBL/GenBank/DDBJ databases">
        <title>A chromosome-scale genome assembly of Talaromyces rugulosus W13939.</title>
        <authorList>
            <person name="Wang B."/>
            <person name="Guo L."/>
            <person name="Ye K."/>
            <person name="Wang L."/>
        </authorList>
    </citation>
    <scope>NUCLEOTIDE SEQUENCE [LARGE SCALE GENOMIC DNA]</scope>
    <source>
        <strain evidence="11">W13939</strain>
    </source>
</reference>
<evidence type="ECO:0000313" key="10">
    <source>
        <dbReference type="EMBL" id="QKX57838.1"/>
    </source>
</evidence>
<dbReference type="GeneID" id="55992456"/>
<keyword evidence="6 8" id="KW-0408">Iron</keyword>
<dbReference type="AlphaFoldDB" id="A0A7H8QVY8"/>
<protein>
    <recommendedName>
        <fullName evidence="12">O-methylsterigmatocystin oxidoreductase</fullName>
    </recommendedName>
</protein>
<dbReference type="GO" id="GO:0016705">
    <property type="term" value="F:oxidoreductase activity, acting on paired donors, with incorporation or reduction of molecular oxygen"/>
    <property type="evidence" value="ECO:0007669"/>
    <property type="project" value="InterPro"/>
</dbReference>
<evidence type="ECO:0000256" key="4">
    <source>
        <dbReference type="ARBA" id="ARBA00022723"/>
    </source>
</evidence>
<dbReference type="PRINTS" id="PR00385">
    <property type="entry name" value="P450"/>
</dbReference>
<sequence length="531" mass="59202">MAWSSVSLALLGALALFFVYKLVAYFKSAQRPPLPPGPKPQFLVGNLGDLPKPGEQEWTHWLKHKDLYGGISSVTVMGQTLIILHDVRLAFELMEKRSAKHSSRPKQAFAGEMCGWEDSLGLSPYNNRFRLLRKNMSKVLGSQVASARFNPLQEAEAGHFLMRVLNDPDSLTEHIRTQAGSVILKISYGYNTESHRPDPLVQLAGKAMDQFAKAGVPGAWLVDIIPSLKHLPDWVPGTRFKRIAREWKGSLTELTERPYAFVKHQMANGVHEQSFLSQLLQQPIATPEELFTVKCSAMSLFAAGADTTVSSLACFFLAMTLFPEVQRKAQEEIDRVIGSGRLPVVADRPNLPYIDAIVKEILRWHPVAPMGLPHMTTEDDICEGYLIPKGAYIMPNVWFFTHDPSVYKDPMVFKPERFLASDEQPFPEPDPHSLSFGFGRRICPGRLLADTSLYINAAQSLAVFSISKGKNGSGQEINPLVNFEPGVVSHPAAFKAAIKPRSEQHETLIRDIEKTNPWQHSDAKILQNVSC</sequence>
<dbReference type="Gene3D" id="1.10.630.10">
    <property type="entry name" value="Cytochrome P450"/>
    <property type="match status" value="1"/>
</dbReference>
<dbReference type="RefSeq" id="XP_035344016.1">
    <property type="nucleotide sequence ID" value="XM_035488123.1"/>
</dbReference>
<dbReference type="PANTHER" id="PTHR46300">
    <property type="entry name" value="P450, PUTATIVE (EUROFUNG)-RELATED-RELATED"/>
    <property type="match status" value="1"/>
</dbReference>
<evidence type="ECO:0000256" key="8">
    <source>
        <dbReference type="PIRSR" id="PIRSR602401-1"/>
    </source>
</evidence>
<dbReference type="SUPFAM" id="SSF48264">
    <property type="entry name" value="Cytochrome P450"/>
    <property type="match status" value="1"/>
</dbReference>
<accession>A0A7H8QVY8</accession>
<evidence type="ECO:0000256" key="3">
    <source>
        <dbReference type="ARBA" id="ARBA00022617"/>
    </source>
</evidence>
<dbReference type="Proteomes" id="UP000509510">
    <property type="component" value="Chromosome III"/>
</dbReference>
<feature type="binding site" description="axial binding residue" evidence="8">
    <location>
        <position position="443"/>
    </location>
    <ligand>
        <name>heme</name>
        <dbReference type="ChEBI" id="CHEBI:30413"/>
    </ligand>
    <ligandPart>
        <name>Fe</name>
        <dbReference type="ChEBI" id="CHEBI:18248"/>
    </ligandPart>
</feature>
<evidence type="ECO:0000256" key="1">
    <source>
        <dbReference type="ARBA" id="ARBA00001971"/>
    </source>
</evidence>
<dbReference type="GO" id="GO:0020037">
    <property type="term" value="F:heme binding"/>
    <property type="evidence" value="ECO:0007669"/>
    <property type="project" value="InterPro"/>
</dbReference>